<evidence type="ECO:0000256" key="1">
    <source>
        <dbReference type="SAM" id="MobiDB-lite"/>
    </source>
</evidence>
<feature type="compositionally biased region" description="Low complexity" evidence="1">
    <location>
        <begin position="115"/>
        <end position="125"/>
    </location>
</feature>
<dbReference type="GeneID" id="91089334"/>
<dbReference type="Gene3D" id="3.30.2130.10">
    <property type="entry name" value="VC0802-like"/>
    <property type="match status" value="1"/>
</dbReference>
<gene>
    <name evidence="2" type="ORF">L203_105125</name>
</gene>
<feature type="compositionally biased region" description="Basic residues" evidence="1">
    <location>
        <begin position="201"/>
        <end position="211"/>
    </location>
</feature>
<reference evidence="2" key="2">
    <citation type="journal article" date="2022" name="Elife">
        <title>Obligate sexual reproduction of a homothallic fungus closely related to the Cryptococcus pathogenic species complex.</title>
        <authorList>
            <person name="Passer A.R."/>
            <person name="Clancey S.A."/>
            <person name="Shea T."/>
            <person name="David-Palma M."/>
            <person name="Averette A.F."/>
            <person name="Boekhout T."/>
            <person name="Porcel B.M."/>
            <person name="Nowrousian M."/>
            <person name="Cuomo C.A."/>
            <person name="Sun S."/>
            <person name="Heitman J."/>
            <person name="Coelho M.A."/>
        </authorList>
    </citation>
    <scope>NUCLEOTIDE SEQUENCE</scope>
    <source>
        <strain evidence="2">CBS 7841</strain>
    </source>
</reference>
<evidence type="ECO:0000313" key="3">
    <source>
        <dbReference type="Proteomes" id="UP000094043"/>
    </source>
</evidence>
<evidence type="ECO:0008006" key="4">
    <source>
        <dbReference type="Google" id="ProtNLM"/>
    </source>
</evidence>
<dbReference type="EMBL" id="CP143789">
    <property type="protein sequence ID" value="WVN89895.1"/>
    <property type="molecule type" value="Genomic_DNA"/>
</dbReference>
<dbReference type="RefSeq" id="XP_066070595.1">
    <property type="nucleotide sequence ID" value="XM_066214498.1"/>
</dbReference>
<feature type="compositionally biased region" description="Polar residues" evidence="1">
    <location>
        <begin position="105"/>
        <end position="114"/>
    </location>
</feature>
<dbReference type="AlphaFoldDB" id="A0AAJ8M2U5"/>
<keyword evidence="3" id="KW-1185">Reference proteome</keyword>
<dbReference type="KEGG" id="cdep:91089334"/>
<accession>A0AAJ8M2U5</accession>
<protein>
    <recommendedName>
        <fullName evidence="4">CASTOR ACT domain-containing protein</fullName>
    </recommendedName>
</protein>
<name>A0AAJ8M2U5_9TREE</name>
<dbReference type="Proteomes" id="UP000094043">
    <property type="component" value="Chromosome 6"/>
</dbReference>
<reference evidence="2" key="1">
    <citation type="submission" date="2016-06" db="EMBL/GenBank/DDBJ databases">
        <authorList>
            <person name="Cuomo C."/>
            <person name="Litvintseva A."/>
            <person name="Heitman J."/>
            <person name="Chen Y."/>
            <person name="Sun S."/>
            <person name="Springer D."/>
            <person name="Dromer F."/>
            <person name="Young S."/>
            <person name="Zeng Q."/>
            <person name="Chapman S."/>
            <person name="Gujja S."/>
            <person name="Saif S."/>
            <person name="Birren B."/>
        </authorList>
    </citation>
    <scope>NUCLEOTIDE SEQUENCE</scope>
    <source>
        <strain evidence="2">CBS 7841</strain>
    </source>
</reference>
<feature type="region of interest" description="Disordered" evidence="1">
    <location>
        <begin position="172"/>
        <end position="211"/>
    </location>
</feature>
<feature type="compositionally biased region" description="Low complexity" evidence="1">
    <location>
        <begin position="187"/>
        <end position="196"/>
    </location>
</feature>
<reference evidence="2" key="3">
    <citation type="submission" date="2024-01" db="EMBL/GenBank/DDBJ databases">
        <authorList>
            <person name="Coelho M.A."/>
            <person name="David-Palma M."/>
            <person name="Shea T."/>
            <person name="Sun S."/>
            <person name="Cuomo C.A."/>
            <person name="Heitman J."/>
        </authorList>
    </citation>
    <scope>NUCLEOTIDE SEQUENCE</scope>
    <source>
        <strain evidence="2">CBS 7841</strain>
    </source>
</reference>
<proteinExistence type="predicted"/>
<evidence type="ECO:0000313" key="2">
    <source>
        <dbReference type="EMBL" id="WVN89895.1"/>
    </source>
</evidence>
<organism evidence="2 3">
    <name type="scientific">Cryptococcus depauperatus CBS 7841</name>
    <dbReference type="NCBI Taxonomy" id="1295531"/>
    <lineage>
        <taxon>Eukaryota</taxon>
        <taxon>Fungi</taxon>
        <taxon>Dikarya</taxon>
        <taxon>Basidiomycota</taxon>
        <taxon>Agaricomycotina</taxon>
        <taxon>Tremellomycetes</taxon>
        <taxon>Tremellales</taxon>
        <taxon>Cryptococcaceae</taxon>
        <taxon>Cryptococcus</taxon>
    </lineage>
</organism>
<feature type="region of interest" description="Disordered" evidence="1">
    <location>
        <begin position="95"/>
        <end position="132"/>
    </location>
</feature>
<feature type="compositionally biased region" description="Acidic residues" evidence="1">
    <location>
        <begin position="177"/>
        <end position="186"/>
    </location>
</feature>
<sequence>MRCGGGGGNGGVYIYALDDPVAIVHIPIELVEAYTTKLYWTLDGAARDSPEFFNITSNRVELISQEWSDVAHADVLISSDWRVYEITSGDEDDVGNYGNVVGGTASPTMDSRSLSSGPSHGSGSPHPQPEITVLPRPLACVGLSKLAQERLDERIRKFLVWPERAVAGRTMAKAVTDDSDSSESEAEVASFLSSELSPRRERTRSRSTSPARKRPFVCYTRNEDGVSLLTEVRVLRAMFPRGDMGEDDVQSGGELDWIEDQSLQESDDDDENDWIEWEVKTPLDDEQVAGDLGSYVKGHRKSMSLPCTPLSLHDRAQVDKSLELLPYSPSLSGSLSSSLTAATVLPPTASLGMEMTVSMVRPPPPVVELPITWFGKDVKREGKGKKRCLQLDLRSINEGELDSDCQSVYHLDKSGLVTRFSSLLASSVTPIRMLYSSTFHTANVLVESRDVKRAKRLLERRRSSSEWC</sequence>